<dbReference type="Pfam" id="PF17921">
    <property type="entry name" value="Integrase_H2C2"/>
    <property type="match status" value="1"/>
</dbReference>
<dbReference type="Gene3D" id="3.30.420.10">
    <property type="entry name" value="Ribonuclease H-like superfamily/Ribonuclease H"/>
    <property type="match status" value="1"/>
</dbReference>
<dbReference type="GO" id="GO:0015074">
    <property type="term" value="P:DNA integration"/>
    <property type="evidence" value="ECO:0007669"/>
    <property type="project" value="InterPro"/>
</dbReference>
<evidence type="ECO:0000259" key="1">
    <source>
        <dbReference type="PROSITE" id="PS50878"/>
    </source>
</evidence>
<dbReference type="Proteomes" id="UP001289374">
    <property type="component" value="Unassembled WGS sequence"/>
</dbReference>
<dbReference type="SUPFAM" id="SSF53098">
    <property type="entry name" value="Ribonuclease H-like"/>
    <property type="match status" value="1"/>
</dbReference>
<dbReference type="Gene3D" id="3.30.70.270">
    <property type="match status" value="2"/>
</dbReference>
<dbReference type="InterPro" id="IPR012337">
    <property type="entry name" value="RNaseH-like_sf"/>
</dbReference>
<dbReference type="PANTHER" id="PTHR37984">
    <property type="entry name" value="PROTEIN CBG26694"/>
    <property type="match status" value="1"/>
</dbReference>
<dbReference type="AlphaFoldDB" id="A0AAE1W394"/>
<dbReference type="InterPro" id="IPR043128">
    <property type="entry name" value="Rev_trsase/Diguanyl_cyclase"/>
</dbReference>
<feature type="domain" description="Integrase catalytic" evidence="2">
    <location>
        <begin position="344"/>
        <end position="422"/>
    </location>
</feature>
<gene>
    <name evidence="3" type="ORF">Sango_2717100</name>
</gene>
<dbReference type="SUPFAM" id="SSF56672">
    <property type="entry name" value="DNA/RNA polymerases"/>
    <property type="match status" value="1"/>
</dbReference>
<dbReference type="EMBL" id="JACGWL010000016">
    <property type="protein sequence ID" value="KAK4385931.1"/>
    <property type="molecule type" value="Genomic_DNA"/>
</dbReference>
<evidence type="ECO:0000259" key="2">
    <source>
        <dbReference type="PROSITE" id="PS50994"/>
    </source>
</evidence>
<dbReference type="Pfam" id="PF00078">
    <property type="entry name" value="RVT_1"/>
    <property type="match status" value="1"/>
</dbReference>
<dbReference type="Gene3D" id="1.10.340.70">
    <property type="match status" value="1"/>
</dbReference>
<name>A0AAE1W394_9LAMI</name>
<evidence type="ECO:0000313" key="4">
    <source>
        <dbReference type="Proteomes" id="UP001289374"/>
    </source>
</evidence>
<evidence type="ECO:0000313" key="3">
    <source>
        <dbReference type="EMBL" id="KAK4385931.1"/>
    </source>
</evidence>
<dbReference type="CDD" id="cd01647">
    <property type="entry name" value="RT_LTR"/>
    <property type="match status" value="1"/>
</dbReference>
<reference evidence="3" key="1">
    <citation type="submission" date="2020-06" db="EMBL/GenBank/DDBJ databases">
        <authorList>
            <person name="Li T."/>
            <person name="Hu X."/>
            <person name="Zhang T."/>
            <person name="Song X."/>
            <person name="Zhang H."/>
            <person name="Dai N."/>
            <person name="Sheng W."/>
            <person name="Hou X."/>
            <person name="Wei L."/>
        </authorList>
    </citation>
    <scope>NUCLEOTIDE SEQUENCE</scope>
    <source>
        <strain evidence="3">K16</strain>
        <tissue evidence="3">Leaf</tissue>
    </source>
</reference>
<reference evidence="3" key="2">
    <citation type="journal article" date="2024" name="Plant">
        <title>Genomic evolution and insights into agronomic trait innovations of Sesamum species.</title>
        <authorList>
            <person name="Miao H."/>
            <person name="Wang L."/>
            <person name="Qu L."/>
            <person name="Liu H."/>
            <person name="Sun Y."/>
            <person name="Le M."/>
            <person name="Wang Q."/>
            <person name="Wei S."/>
            <person name="Zheng Y."/>
            <person name="Lin W."/>
            <person name="Duan Y."/>
            <person name="Cao H."/>
            <person name="Xiong S."/>
            <person name="Wang X."/>
            <person name="Wei L."/>
            <person name="Li C."/>
            <person name="Ma Q."/>
            <person name="Ju M."/>
            <person name="Zhao R."/>
            <person name="Li G."/>
            <person name="Mu C."/>
            <person name="Tian Q."/>
            <person name="Mei H."/>
            <person name="Zhang T."/>
            <person name="Gao T."/>
            <person name="Zhang H."/>
        </authorList>
    </citation>
    <scope>NUCLEOTIDE SEQUENCE</scope>
    <source>
        <strain evidence="3">K16</strain>
    </source>
</reference>
<feature type="domain" description="Reverse transcriptase" evidence="1">
    <location>
        <begin position="1"/>
        <end position="161"/>
    </location>
</feature>
<dbReference type="PANTHER" id="PTHR37984:SF5">
    <property type="entry name" value="PROTEIN NYNRIN-LIKE"/>
    <property type="match status" value="1"/>
</dbReference>
<sequence>MRLCVDYRQLNRVTVKNKYPLPRIDDLLDQLKGATTFSKIDLRSGYWQLRIAENDILKTTFRTRYGHYEFLVMPFGLTNAPTTFIALMNRTFQEYLDQFVIIFIDDILVYSKNREEHEQYLRIVLQILKEKELYTKLSKCEFWVNQKELNLRQRRWIELLKDYDCTIDFHPGKVNVVADALSRKSSNTLARLGSHNQTLLLEMRSMNTKLEVDQVAGLLEALQLEHDFVDHIKEAQTRDLFLLQMRERLKQDKKSNFSIRADGVIVNGERVGVPDVDGLRKKILQETHNASYAMHPGTTKMYRNLKPYYWWQTMKKDVAEFVAKCMTCQQVKAELQAPPGKLRPLSIPEWKWEKITVDFIIGLPRTLRKHDAIWVIVDRLTKYAHFLPIRLSDSLDKLVGLYVSEIVRLHGVPVSIVSDSDP</sequence>
<dbReference type="InterPro" id="IPR050951">
    <property type="entry name" value="Retrovirus_Pol_polyprotein"/>
</dbReference>
<keyword evidence="3" id="KW-0695">RNA-directed DNA polymerase</keyword>
<dbReference type="InterPro" id="IPR000477">
    <property type="entry name" value="RT_dom"/>
</dbReference>
<dbReference type="InterPro" id="IPR036397">
    <property type="entry name" value="RNaseH_sf"/>
</dbReference>
<dbReference type="InterPro" id="IPR041588">
    <property type="entry name" value="Integrase_H2C2"/>
</dbReference>
<keyword evidence="3" id="KW-0808">Transferase</keyword>
<dbReference type="GO" id="GO:0003676">
    <property type="term" value="F:nucleic acid binding"/>
    <property type="evidence" value="ECO:0007669"/>
    <property type="project" value="InterPro"/>
</dbReference>
<dbReference type="InterPro" id="IPR043502">
    <property type="entry name" value="DNA/RNA_pol_sf"/>
</dbReference>
<organism evidence="3 4">
    <name type="scientific">Sesamum angolense</name>
    <dbReference type="NCBI Taxonomy" id="2727404"/>
    <lineage>
        <taxon>Eukaryota</taxon>
        <taxon>Viridiplantae</taxon>
        <taxon>Streptophyta</taxon>
        <taxon>Embryophyta</taxon>
        <taxon>Tracheophyta</taxon>
        <taxon>Spermatophyta</taxon>
        <taxon>Magnoliopsida</taxon>
        <taxon>eudicotyledons</taxon>
        <taxon>Gunneridae</taxon>
        <taxon>Pentapetalae</taxon>
        <taxon>asterids</taxon>
        <taxon>lamiids</taxon>
        <taxon>Lamiales</taxon>
        <taxon>Pedaliaceae</taxon>
        <taxon>Sesamum</taxon>
    </lineage>
</organism>
<comment type="caution">
    <text evidence="3">The sequence shown here is derived from an EMBL/GenBank/DDBJ whole genome shotgun (WGS) entry which is preliminary data.</text>
</comment>
<dbReference type="GO" id="GO:0003964">
    <property type="term" value="F:RNA-directed DNA polymerase activity"/>
    <property type="evidence" value="ECO:0007669"/>
    <property type="project" value="UniProtKB-KW"/>
</dbReference>
<accession>A0AAE1W394</accession>
<keyword evidence="4" id="KW-1185">Reference proteome</keyword>
<proteinExistence type="predicted"/>
<dbReference type="InterPro" id="IPR001584">
    <property type="entry name" value="Integrase_cat-core"/>
</dbReference>
<protein>
    <submittedName>
        <fullName evidence="3">RNA-directed DNA polymerase</fullName>
    </submittedName>
</protein>
<dbReference type="PROSITE" id="PS50878">
    <property type="entry name" value="RT_POL"/>
    <property type="match status" value="1"/>
</dbReference>
<dbReference type="PROSITE" id="PS50994">
    <property type="entry name" value="INTEGRASE"/>
    <property type="match status" value="1"/>
</dbReference>
<keyword evidence="3" id="KW-0548">Nucleotidyltransferase</keyword>